<evidence type="ECO:0000313" key="1">
    <source>
        <dbReference type="EMBL" id="KAK2707205.1"/>
    </source>
</evidence>
<dbReference type="Proteomes" id="UP001187531">
    <property type="component" value="Unassembled WGS sequence"/>
</dbReference>
<reference evidence="1" key="1">
    <citation type="submission" date="2023-07" db="EMBL/GenBank/DDBJ databases">
        <title>Chromosome-level genome assembly of Artemia franciscana.</title>
        <authorList>
            <person name="Jo E."/>
        </authorList>
    </citation>
    <scope>NUCLEOTIDE SEQUENCE</scope>
    <source>
        <tissue evidence="1">Whole body</tissue>
    </source>
</reference>
<evidence type="ECO:0000313" key="2">
    <source>
        <dbReference type="Proteomes" id="UP001187531"/>
    </source>
</evidence>
<dbReference type="EMBL" id="JAVRJZ010000019">
    <property type="protein sequence ID" value="KAK2707205.1"/>
    <property type="molecule type" value="Genomic_DNA"/>
</dbReference>
<organism evidence="1 2">
    <name type="scientific">Artemia franciscana</name>
    <name type="common">Brine shrimp</name>
    <name type="synonym">Artemia sanfranciscana</name>
    <dbReference type="NCBI Taxonomy" id="6661"/>
    <lineage>
        <taxon>Eukaryota</taxon>
        <taxon>Metazoa</taxon>
        <taxon>Ecdysozoa</taxon>
        <taxon>Arthropoda</taxon>
        <taxon>Crustacea</taxon>
        <taxon>Branchiopoda</taxon>
        <taxon>Anostraca</taxon>
        <taxon>Artemiidae</taxon>
        <taxon>Artemia</taxon>
    </lineage>
</organism>
<comment type="caution">
    <text evidence="1">The sequence shown here is derived from an EMBL/GenBank/DDBJ whole genome shotgun (WGS) entry which is preliminary data.</text>
</comment>
<dbReference type="AlphaFoldDB" id="A0AA88L472"/>
<accession>A0AA88L472</accession>
<gene>
    <name evidence="1" type="ORF">QYM36_015032</name>
</gene>
<proteinExistence type="predicted"/>
<protein>
    <recommendedName>
        <fullName evidence="3">Endonuclease/exonuclease/phosphatase domain-containing protein</fullName>
    </recommendedName>
</protein>
<keyword evidence="2" id="KW-1185">Reference proteome</keyword>
<evidence type="ECO:0008006" key="3">
    <source>
        <dbReference type="Google" id="ProtNLM"/>
    </source>
</evidence>
<name>A0AA88L472_ARTSF</name>
<sequence length="135" mass="15575">MKDVLIIGGDFNARIGWKQNSSKFSTRTHGYGDRSPNDAALLTLAMCRPMNLCATHGYSDRSPNDAALLTLAMQNKFAVANTHLKYKTYMYNKIEFRRWMSERSARLLPDTKTEEIKSIRLKRFQMCHQSLQILL</sequence>